<dbReference type="GO" id="GO:0006508">
    <property type="term" value="P:proteolysis"/>
    <property type="evidence" value="ECO:0007669"/>
    <property type="project" value="UniProtKB-KW"/>
</dbReference>
<feature type="compositionally biased region" description="Polar residues" evidence="2">
    <location>
        <begin position="320"/>
        <end position="332"/>
    </location>
</feature>
<sequence length="899" mass="103221">MKTDEELLRKEEEDISKTIALSLEEYHAAQRRKSEKDDYLPEDENDEMLQEAIRLSIIGCKKSETQDSVETSDSYRDIVKKNFNKITYYLCNSHESTKNKNDVIDNKLFWEDIYKNYKNIYIIIRDYMISLNRRNEKMNEESTDSTSSREYYDSDDSSDCSNNSSSLSCCSLEQIRRSYKNINYTTKDYCKWLRKGNRSKCLNDHVYVNYLLKEMKLLEDTTSIHNLVFGVNNYKYSNKMDIKKWCNHSISFYDSKQINFGLRQFLSGPCGLISSVQGYIIIILLFNYKYHFLWDNNYFNVLKTNADFLNFTNGSVSSPGQINKGNVESGANTGKDDCDKPREDHPEECNQGGVPPCDEPATLNEEDQTNCSSQQIDYQTKRDSTTVGSEKNGVGHSKGGSWGVSSSVDSTRSNVNNNGNEIGNGGGPDTQKENPGKGEAGKERAHNKDDVGDDDDYDHEFVQLVRDNIKDLKYYSLVESMAYILYQCTDKSYYIIAFLLPECYDFSYYMNRRSSDEDMIRDLKKINIYYKDFSSIKDVIKFYLEHFIIFSSSTGAISFLYSVILTRGINNIMNDMDDVNHPLIGIYGHCSQELVNLLLTGRACSNVFDNNSIINTFPQVYEDLGGTLQFDGGGRRGSNSGSSLGGTLGGIFPGSTAVPTFASPTSEARNGSKSWNGGNGGTPQVSPGMNKNNIILKGINKRPLIGLLTDFEAFKYCEVGSFYKYPIYPIWVISSSNHYTVLFSLNINNSKYTSEELFLTKLNKVWNKYDKENNKYILSHFIPQFIQDLNLKEEYKNMFDGFVSDLDILLYSEFKAFYLQLKQNDINKLKNSDPPKEKYFYLYDAQETPEKCINYFLLKEVDYDVTHDNHLKFFNTRWPNNTVEILNNVKRPSKHKYAC</sequence>
<dbReference type="AlphaFoldDB" id="A0A1B1E2R6"/>
<dbReference type="PANTHER" id="PTHR12473">
    <property type="entry name" value="UBIQUITIN CARBOXYL-TERMINAL HYDROLASE MINDY-4-RELATED"/>
    <property type="match status" value="1"/>
</dbReference>
<organism evidence="4 5">
    <name type="scientific">Plasmodium coatneyi</name>
    <dbReference type="NCBI Taxonomy" id="208452"/>
    <lineage>
        <taxon>Eukaryota</taxon>
        <taxon>Sar</taxon>
        <taxon>Alveolata</taxon>
        <taxon>Apicomplexa</taxon>
        <taxon>Aconoidasida</taxon>
        <taxon>Haemosporida</taxon>
        <taxon>Plasmodiidae</taxon>
        <taxon>Plasmodium</taxon>
    </lineage>
</organism>
<gene>
    <name evidence="4" type="ORF">PCOAH_00033730</name>
</gene>
<dbReference type="Proteomes" id="UP000092716">
    <property type="component" value="Chromosome 11"/>
</dbReference>
<dbReference type="GO" id="GO:1990380">
    <property type="term" value="F:K48-linked deubiquitinase activity"/>
    <property type="evidence" value="ECO:0007669"/>
    <property type="project" value="InterPro"/>
</dbReference>
<comment type="similarity">
    <text evidence="1">Belongs to the MINDY deubiquitinase family. FAM188 subfamily.</text>
</comment>
<feature type="domain" description="Deubiquitinating enzyme MINDY-3/4 conserved" evidence="3">
    <location>
        <begin position="225"/>
        <end position="800"/>
    </location>
</feature>
<dbReference type="GO" id="GO:0071108">
    <property type="term" value="P:protein K48-linked deubiquitination"/>
    <property type="evidence" value="ECO:0007669"/>
    <property type="project" value="InterPro"/>
</dbReference>
<feature type="region of interest" description="Disordered" evidence="2">
    <location>
        <begin position="138"/>
        <end position="164"/>
    </location>
</feature>
<evidence type="ECO:0000256" key="2">
    <source>
        <dbReference type="SAM" id="MobiDB-lite"/>
    </source>
</evidence>
<proteinExistence type="inferred from homology"/>
<evidence type="ECO:0000313" key="5">
    <source>
        <dbReference type="Proteomes" id="UP000092716"/>
    </source>
</evidence>
<dbReference type="InterPro" id="IPR025257">
    <property type="entry name" value="MINDY-3/4_CD"/>
</dbReference>
<dbReference type="OrthoDB" id="10263628at2759"/>
<feature type="region of interest" description="Disordered" evidence="2">
    <location>
        <begin position="662"/>
        <end position="687"/>
    </location>
</feature>
<feature type="compositionally biased region" description="Basic and acidic residues" evidence="2">
    <location>
        <begin position="430"/>
        <end position="450"/>
    </location>
</feature>
<dbReference type="GeneID" id="30910104"/>
<dbReference type="RefSeq" id="XP_019915996.1">
    <property type="nucleotide sequence ID" value="XM_020060167.1"/>
</dbReference>
<reference evidence="5" key="1">
    <citation type="submission" date="2016-06" db="EMBL/GenBank/DDBJ databases">
        <title>First high quality genome sequence of Plasmodium coatneyi using continuous long reads from single molecule, real-time sequencing.</title>
        <authorList>
            <person name="Chien J.-T."/>
            <person name="Pakala S.B."/>
            <person name="Geraldo J.A."/>
            <person name="Lapp S.A."/>
            <person name="Barnwell J.W."/>
            <person name="Kissinger J.C."/>
            <person name="Galinski M.R."/>
            <person name="Humphrey J.C."/>
        </authorList>
    </citation>
    <scope>NUCLEOTIDE SEQUENCE [LARGE SCALE GENOMIC DNA]</scope>
    <source>
        <strain evidence="5">Hackeri</strain>
    </source>
</reference>
<feature type="compositionally biased region" description="Basic and acidic residues" evidence="2">
    <location>
        <begin position="334"/>
        <end position="348"/>
    </location>
</feature>
<dbReference type="VEuPathDB" id="PlasmoDB:PCOAH_00033730"/>
<dbReference type="SMART" id="SM01174">
    <property type="entry name" value="DUF4205"/>
    <property type="match status" value="1"/>
</dbReference>
<protein>
    <recommendedName>
        <fullName evidence="3">Deubiquitinating enzyme MINDY-3/4 conserved domain-containing protein</fullName>
    </recommendedName>
</protein>
<keyword evidence="5" id="KW-1185">Reference proteome</keyword>
<dbReference type="GO" id="GO:0004843">
    <property type="term" value="F:cysteine-type deubiquitinase activity"/>
    <property type="evidence" value="ECO:0007669"/>
    <property type="project" value="UniProtKB-EC"/>
</dbReference>
<dbReference type="InterPro" id="IPR039785">
    <property type="entry name" value="MINY3/4"/>
</dbReference>
<dbReference type="PANTHER" id="PTHR12473:SF8">
    <property type="entry name" value="UBIQUITIN CARBOXYL-TERMINAL HYDROLASE MINDY-4-RELATED"/>
    <property type="match status" value="1"/>
</dbReference>
<evidence type="ECO:0000256" key="1">
    <source>
        <dbReference type="ARBA" id="ARBA00011074"/>
    </source>
</evidence>
<feature type="compositionally biased region" description="Polar residues" evidence="2">
    <location>
        <begin position="369"/>
        <end position="378"/>
    </location>
</feature>
<dbReference type="Pfam" id="PF13898">
    <property type="entry name" value="MINDY-3_4_CD"/>
    <property type="match status" value="3"/>
</dbReference>
<dbReference type="EMBL" id="CP016249">
    <property type="protein sequence ID" value="ANQ09301.1"/>
    <property type="molecule type" value="Genomic_DNA"/>
</dbReference>
<dbReference type="KEGG" id="pcot:PCOAH_00033730"/>
<evidence type="ECO:0000259" key="3">
    <source>
        <dbReference type="SMART" id="SM01174"/>
    </source>
</evidence>
<evidence type="ECO:0000313" key="4">
    <source>
        <dbReference type="EMBL" id="ANQ09301.1"/>
    </source>
</evidence>
<accession>A0A1B1E2R6</accession>
<name>A0A1B1E2R6_9APIC</name>
<feature type="compositionally biased region" description="Low complexity" evidence="2">
    <location>
        <begin position="403"/>
        <end position="421"/>
    </location>
</feature>
<feature type="region of interest" description="Disordered" evidence="2">
    <location>
        <begin position="320"/>
        <end position="454"/>
    </location>
</feature>